<comment type="catalytic activity">
    <reaction evidence="1 7">
        <text>6-phospho-D-glucono-1,5-lactone + H2O = 6-phospho-D-gluconate + H(+)</text>
        <dbReference type="Rhea" id="RHEA:12556"/>
        <dbReference type="ChEBI" id="CHEBI:15377"/>
        <dbReference type="ChEBI" id="CHEBI:15378"/>
        <dbReference type="ChEBI" id="CHEBI:57955"/>
        <dbReference type="ChEBI" id="CHEBI:58759"/>
        <dbReference type="EC" id="3.1.1.31"/>
    </reaction>
</comment>
<evidence type="ECO:0000256" key="7">
    <source>
        <dbReference type="RuleBase" id="RU365095"/>
    </source>
</evidence>
<evidence type="ECO:0000259" key="8">
    <source>
        <dbReference type="Pfam" id="PF01182"/>
    </source>
</evidence>
<dbReference type="CDD" id="cd01400">
    <property type="entry name" value="6PGL"/>
    <property type="match status" value="1"/>
</dbReference>
<protein>
    <recommendedName>
        <fullName evidence="6 7">6-phosphogluconolactonase</fullName>
        <shortName evidence="7">6PGL</shortName>
        <ecNumber evidence="5 7">3.1.1.31</ecNumber>
    </recommendedName>
</protein>
<dbReference type="GO" id="GO:0017057">
    <property type="term" value="F:6-phosphogluconolactonase activity"/>
    <property type="evidence" value="ECO:0007669"/>
    <property type="project" value="UniProtKB-EC"/>
</dbReference>
<dbReference type="PANTHER" id="PTHR11054:SF0">
    <property type="entry name" value="6-PHOSPHOGLUCONOLACTONASE"/>
    <property type="match status" value="1"/>
</dbReference>
<comment type="function">
    <text evidence="2 7">Hydrolysis of 6-phosphogluconolactone to 6-phosphogluconate.</text>
</comment>
<dbReference type="EMBL" id="JBBMQO010000001">
    <property type="protein sequence ID" value="MEM5500049.1"/>
    <property type="molecule type" value="Genomic_DNA"/>
</dbReference>
<evidence type="ECO:0000256" key="6">
    <source>
        <dbReference type="ARBA" id="ARBA00020337"/>
    </source>
</evidence>
<dbReference type="Proteomes" id="UP001477870">
    <property type="component" value="Unassembled WGS sequence"/>
</dbReference>
<keyword evidence="7 9" id="KW-0378">Hydrolase</keyword>
<dbReference type="SUPFAM" id="SSF100950">
    <property type="entry name" value="NagB/RpiA/CoA transferase-like"/>
    <property type="match status" value="1"/>
</dbReference>
<sequence>MKADALKPTDPHIDLQSYETRGALAEALALSVAGILAGGIAERGTATLVVSGGSTPKLFFKTLSACDIDWANVTIMLVDERIVSPDNDRANAKLIADYLLQDKAAAAQFLPYVTDGRDAAECAQKSEKQLAPSLKHIDVTILGMGTDGHTASFFPNGDHLEEALDMQSGRQVISMLAEGAGEPRLTLTMPVIQASRFVALHIEGQEKADVLKTALGLDDDLTMPIACVVKNTPEPVKVFWAP</sequence>
<proteinExistence type="inferred from homology"/>
<evidence type="ECO:0000256" key="5">
    <source>
        <dbReference type="ARBA" id="ARBA00013198"/>
    </source>
</evidence>
<feature type="domain" description="Glucosamine/galactosamine-6-phosphate isomerase" evidence="8">
    <location>
        <begin position="20"/>
        <end position="231"/>
    </location>
</feature>
<reference evidence="9 10" key="1">
    <citation type="submission" date="2024-03" db="EMBL/GenBank/DDBJ databases">
        <title>Community enrichment and isolation of bacterial strains for fucoidan degradation.</title>
        <authorList>
            <person name="Sichert A."/>
        </authorList>
    </citation>
    <scope>NUCLEOTIDE SEQUENCE [LARGE SCALE GENOMIC DNA]</scope>
    <source>
        <strain evidence="9 10">AS62</strain>
    </source>
</reference>
<dbReference type="Pfam" id="PF01182">
    <property type="entry name" value="Glucosamine_iso"/>
    <property type="match status" value="1"/>
</dbReference>
<dbReference type="InterPro" id="IPR006148">
    <property type="entry name" value="Glc/Gal-6P_isomerase"/>
</dbReference>
<evidence type="ECO:0000256" key="1">
    <source>
        <dbReference type="ARBA" id="ARBA00000832"/>
    </source>
</evidence>
<evidence type="ECO:0000313" key="9">
    <source>
        <dbReference type="EMBL" id="MEM5500049.1"/>
    </source>
</evidence>
<evidence type="ECO:0000256" key="3">
    <source>
        <dbReference type="ARBA" id="ARBA00004961"/>
    </source>
</evidence>
<dbReference type="Gene3D" id="3.40.50.1360">
    <property type="match status" value="1"/>
</dbReference>
<dbReference type="InterPro" id="IPR037171">
    <property type="entry name" value="NagB/RpiA_transferase-like"/>
</dbReference>
<dbReference type="EC" id="3.1.1.31" evidence="5 7"/>
<comment type="similarity">
    <text evidence="4 7">Belongs to the glucosamine/galactosamine-6-phosphate isomerase family. 6-phosphogluconolactonase subfamily.</text>
</comment>
<comment type="pathway">
    <text evidence="3 7">Carbohydrate degradation; pentose phosphate pathway; D-ribulose 5-phosphate from D-glucose 6-phosphate (oxidative stage): step 2/3.</text>
</comment>
<gene>
    <name evidence="7 9" type="primary">pgl</name>
    <name evidence="9" type="ORF">WNY59_00450</name>
</gene>
<evidence type="ECO:0000256" key="4">
    <source>
        <dbReference type="ARBA" id="ARBA00010662"/>
    </source>
</evidence>
<dbReference type="InterPro" id="IPR039104">
    <property type="entry name" value="6PGL"/>
</dbReference>
<name>A0ABU9T1P5_9HYPH</name>
<dbReference type="RefSeq" id="WP_342845973.1">
    <property type="nucleotide sequence ID" value="NZ_JBBMQO010000001.1"/>
</dbReference>
<comment type="caution">
    <text evidence="9">The sequence shown here is derived from an EMBL/GenBank/DDBJ whole genome shotgun (WGS) entry which is preliminary data.</text>
</comment>
<evidence type="ECO:0000313" key="10">
    <source>
        <dbReference type="Proteomes" id="UP001477870"/>
    </source>
</evidence>
<organism evidence="9 10">
    <name type="scientific">Ahrensia kielensis</name>
    <dbReference type="NCBI Taxonomy" id="76980"/>
    <lineage>
        <taxon>Bacteria</taxon>
        <taxon>Pseudomonadati</taxon>
        <taxon>Pseudomonadota</taxon>
        <taxon>Alphaproteobacteria</taxon>
        <taxon>Hyphomicrobiales</taxon>
        <taxon>Ahrensiaceae</taxon>
        <taxon>Ahrensia</taxon>
    </lineage>
</organism>
<accession>A0ABU9T1P5</accession>
<evidence type="ECO:0000256" key="2">
    <source>
        <dbReference type="ARBA" id="ARBA00002681"/>
    </source>
</evidence>
<dbReference type="PANTHER" id="PTHR11054">
    <property type="entry name" value="6-PHOSPHOGLUCONOLACTONASE"/>
    <property type="match status" value="1"/>
</dbReference>
<keyword evidence="10" id="KW-1185">Reference proteome</keyword>
<dbReference type="NCBIfam" id="TIGR01198">
    <property type="entry name" value="pgl"/>
    <property type="match status" value="1"/>
</dbReference>
<dbReference type="InterPro" id="IPR005900">
    <property type="entry name" value="6-phosphogluconolactonase_DevB"/>
</dbReference>